<keyword evidence="1" id="KW-0808">Transferase</keyword>
<evidence type="ECO:0000313" key="2">
    <source>
        <dbReference type="EMBL" id="KXA31007.1"/>
    </source>
</evidence>
<comment type="subcellular location">
    <subcellularLocation>
        <location evidence="1">Cytoplasm</location>
    </subcellularLocation>
</comment>
<dbReference type="GO" id="GO:0008814">
    <property type="term" value="F:citrate CoA-transferase activity"/>
    <property type="evidence" value="ECO:0007669"/>
    <property type="project" value="UniProtKB-UniRule"/>
</dbReference>
<dbReference type="GO" id="GO:0005737">
    <property type="term" value="C:cytoplasm"/>
    <property type="evidence" value="ECO:0007669"/>
    <property type="project" value="UniProtKB-SubCell"/>
</dbReference>
<dbReference type="NCBIfam" id="TIGR01584">
    <property type="entry name" value="citF"/>
    <property type="match status" value="1"/>
</dbReference>
<dbReference type="InterPro" id="IPR037171">
    <property type="entry name" value="NagB/RpiA_transferase-like"/>
</dbReference>
<keyword evidence="1 2" id="KW-0456">Lyase</keyword>
<accession>A0A133PQU2</accession>
<protein>
    <recommendedName>
        <fullName evidence="1">Citrate lyase alpha chain</fullName>
        <shortName evidence="1">Citrase alpha chain</shortName>
        <ecNumber evidence="1">2.8.3.10</ecNumber>
        <ecNumber evidence="1">4.1.3.6</ecNumber>
    </recommendedName>
    <alternativeName>
        <fullName evidence="1">Citrate (pro-3S)-lyase alpha chain</fullName>
    </alternativeName>
    <alternativeName>
        <fullName evidence="1">Citrate CoA-transferase subunit</fullName>
    </alternativeName>
</protein>
<dbReference type="GO" id="GO:0006084">
    <property type="term" value="P:acetyl-CoA metabolic process"/>
    <property type="evidence" value="ECO:0007669"/>
    <property type="project" value="UniProtKB-UniRule"/>
</dbReference>
<dbReference type="EC" id="2.8.3.10" evidence="1"/>
<dbReference type="PANTHER" id="PTHR40596:SF1">
    <property type="entry name" value="CITRATE LYASE ALPHA CHAIN"/>
    <property type="match status" value="1"/>
</dbReference>
<organism evidence="2">
    <name type="scientific">Peptoniphilus harei</name>
    <dbReference type="NCBI Taxonomy" id="54005"/>
    <lineage>
        <taxon>Bacteria</taxon>
        <taxon>Bacillati</taxon>
        <taxon>Bacillota</taxon>
        <taxon>Tissierellia</taxon>
        <taxon>Tissierellales</taxon>
        <taxon>Peptoniphilaceae</taxon>
        <taxon>Peptoniphilus</taxon>
    </lineage>
</organism>
<dbReference type="PATRIC" id="fig|54005.3.peg.596"/>
<dbReference type="Pfam" id="PF04223">
    <property type="entry name" value="CitF"/>
    <property type="match status" value="1"/>
</dbReference>
<evidence type="ECO:0000313" key="3">
    <source>
        <dbReference type="Proteomes" id="UP000070174"/>
    </source>
</evidence>
<dbReference type="SUPFAM" id="SSF100950">
    <property type="entry name" value="NagB/RpiA/CoA transferase-like"/>
    <property type="match status" value="2"/>
</dbReference>
<dbReference type="PIRSF" id="PIRSF009451">
    <property type="entry name" value="Citrt_lyas_alpha"/>
    <property type="match status" value="1"/>
</dbReference>
<dbReference type="InterPro" id="IPR006472">
    <property type="entry name" value="Citrate_lyase_asu"/>
</dbReference>
<dbReference type="EMBL" id="LRQE01000021">
    <property type="protein sequence ID" value="KXA31007.1"/>
    <property type="molecule type" value="Genomic_DNA"/>
</dbReference>
<comment type="catalytic activity">
    <reaction evidence="1">
        <text>citrate = oxaloacetate + acetate</text>
        <dbReference type="Rhea" id="RHEA:10760"/>
        <dbReference type="ChEBI" id="CHEBI:16452"/>
        <dbReference type="ChEBI" id="CHEBI:16947"/>
        <dbReference type="ChEBI" id="CHEBI:30089"/>
        <dbReference type="EC" id="4.1.3.6"/>
    </reaction>
</comment>
<gene>
    <name evidence="2" type="ORF">HMPREF3229_00605</name>
</gene>
<proteinExistence type="predicted"/>
<dbReference type="Gene3D" id="3.40.1080.10">
    <property type="entry name" value="Glutaconate Coenzyme A-transferase"/>
    <property type="match status" value="2"/>
</dbReference>
<name>A0A133PQU2_9FIRM</name>
<comment type="caution">
    <text evidence="2">The sequence shown here is derived from an EMBL/GenBank/DDBJ whole genome shotgun (WGS) entry which is preliminary data.</text>
</comment>
<dbReference type="RefSeq" id="WP_060799843.1">
    <property type="nucleotide sequence ID" value="NZ_CABJAL010000001.1"/>
</dbReference>
<dbReference type="EC" id="4.1.3.6" evidence="1"/>
<dbReference type="GO" id="GO:0009346">
    <property type="term" value="C:ATP-independent citrate lyase complex"/>
    <property type="evidence" value="ECO:0007669"/>
    <property type="project" value="UniProtKB-UniRule"/>
</dbReference>
<dbReference type="Proteomes" id="UP000070174">
    <property type="component" value="Unassembled WGS sequence"/>
</dbReference>
<dbReference type="AlphaFoldDB" id="A0A133PQU2"/>
<comment type="catalytic activity">
    <reaction evidence="1">
        <text>citrate + acetyl-CoA = (3S)-citryl-CoA + acetate</text>
        <dbReference type="Rhea" id="RHEA:19405"/>
        <dbReference type="ChEBI" id="CHEBI:16947"/>
        <dbReference type="ChEBI" id="CHEBI:30089"/>
        <dbReference type="ChEBI" id="CHEBI:57288"/>
        <dbReference type="ChEBI" id="CHEBI:57321"/>
        <dbReference type="EC" id="2.8.3.10"/>
    </reaction>
</comment>
<reference evidence="2 3" key="1">
    <citation type="submission" date="2016-01" db="EMBL/GenBank/DDBJ databases">
        <authorList>
            <person name="Oliw E.H."/>
        </authorList>
    </citation>
    <scope>NUCLEOTIDE SEQUENCE [LARGE SCALE GENOMIC DNA]</scope>
    <source>
        <strain evidence="2 3">CMW7756A</strain>
    </source>
</reference>
<sequence length="515" mass="55751">MNYNKNAVGRDIPEYLEGIGELVPFKGEGKYLRTERKASPKIRYGNRSEKKLLGSIEEAVKKSGLKDGMTISFHHHLRNGDYVVNMVMQVIADMGIKDLTLAPSSLSPCHDKLIPLIEEGVITGIQSSGLRGELGEKISQGILKKPCIIRSHGGRARAIEDGELHIDVAFLAAPACDEYGNINGREGKAACGSLGYAIVDAQYADCVVAITDNLVPFPNIPASIGMMYVDYVVEVDAIGDPKGIVSGSIRFNDNPRDLLIANNAVKAIKASGLYKDGFRFQTGAAGSTLAVAKLLREEMKKDGIKASMALGGITGYMVTMLEEGLIDGIYDTQSFDLDAVRSIRENPKHFEQTASSYANPNNPTPAVNTLDFVLLGALEVDTDFNVNVMTRSDGVINQAVGGHQDTAPGAEMSLILAPLVRSRNPIVKDKVTTVCTPGESVDVICTDYGISVNPKRQDLIEKFQKAGIELKDIKELQEMAEKLTGKPEEVEFSDEVVAVVEYRDGSIIDVIKKEA</sequence>
<keyword evidence="1" id="KW-0963">Cytoplasm</keyword>
<evidence type="ECO:0000256" key="1">
    <source>
        <dbReference type="PIRNR" id="PIRNR009451"/>
    </source>
</evidence>
<dbReference type="PANTHER" id="PTHR40596">
    <property type="entry name" value="CITRATE LYASE ALPHA CHAIN"/>
    <property type="match status" value="1"/>
</dbReference>
<dbReference type="GO" id="GO:0008815">
    <property type="term" value="F:citrate (pro-3S)-lyase activity"/>
    <property type="evidence" value="ECO:0007669"/>
    <property type="project" value="UniProtKB-UniRule"/>
</dbReference>